<comment type="caution">
    <text evidence="2">The sequence shown here is derived from an EMBL/GenBank/DDBJ whole genome shotgun (WGS) entry which is preliminary data.</text>
</comment>
<organism evidence="2 3">
    <name type="scientific">Streptomyces lichenis</name>
    <dbReference type="NCBI Taxonomy" id="2306967"/>
    <lineage>
        <taxon>Bacteria</taxon>
        <taxon>Bacillati</taxon>
        <taxon>Actinomycetota</taxon>
        <taxon>Actinomycetes</taxon>
        <taxon>Kitasatosporales</taxon>
        <taxon>Streptomycetaceae</taxon>
        <taxon>Streptomyces</taxon>
    </lineage>
</organism>
<accession>A0ABT0ID93</accession>
<dbReference type="Proteomes" id="UP001522868">
    <property type="component" value="Unassembled WGS sequence"/>
</dbReference>
<reference evidence="2 3" key="1">
    <citation type="submission" date="2022-04" db="EMBL/GenBank/DDBJ databases">
        <title>Streptomyces sp. nov. LCR6-01 isolated from Lichen of Dirinaria sp.</title>
        <authorList>
            <person name="Kanchanasin P."/>
            <person name="Tanasupawat S."/>
            <person name="Phongsopitanun W."/>
        </authorList>
    </citation>
    <scope>NUCLEOTIDE SEQUENCE [LARGE SCALE GENOMIC DNA]</scope>
    <source>
        <strain evidence="2 3">LCR6-01</strain>
    </source>
</reference>
<feature type="compositionally biased region" description="Basic and acidic residues" evidence="1">
    <location>
        <begin position="291"/>
        <end position="302"/>
    </location>
</feature>
<keyword evidence="3" id="KW-1185">Reference proteome</keyword>
<feature type="region of interest" description="Disordered" evidence="1">
    <location>
        <begin position="169"/>
        <end position="321"/>
    </location>
</feature>
<dbReference type="RefSeq" id="WP_248634979.1">
    <property type="nucleotide sequence ID" value="NZ_JALPTH010000017.1"/>
</dbReference>
<name>A0ABT0ID93_9ACTN</name>
<evidence type="ECO:0000256" key="1">
    <source>
        <dbReference type="SAM" id="MobiDB-lite"/>
    </source>
</evidence>
<feature type="region of interest" description="Disordered" evidence="1">
    <location>
        <begin position="1"/>
        <end position="22"/>
    </location>
</feature>
<evidence type="ECO:0000313" key="3">
    <source>
        <dbReference type="Proteomes" id="UP001522868"/>
    </source>
</evidence>
<gene>
    <name evidence="2" type="ORF">M1O15_18135</name>
</gene>
<sequence>MTDSAEPGGAAGDSLRDFRPSHVVPADGLPAWEAPDPARPTVPLDPFLPVRLVDRVGDWGQVLCSNGWAAWVDGRLLVAVPSAPPVAGRPMGTADDPRPLLARTEEELGRYRRAVEDLAAGRSDGEMFARRTEGLRFGLVASGGALWVFDTGQDRWLYCDGAGLSPYATADAPSAEARPGRPDQPEPRASERPAAAGTGSKGAPEQGARPAPEPTRLVTPDELPGAPPPATEQTRVVDPGELPATPPDGTRVVDPDELPTAPPAADAERTRVVDPDDLPPAAERQGPQRTRVVDPDELRTRAVAEPPVPPDRGPGGPVEER</sequence>
<evidence type="ECO:0000313" key="2">
    <source>
        <dbReference type="EMBL" id="MCK8679275.1"/>
    </source>
</evidence>
<proteinExistence type="predicted"/>
<protein>
    <submittedName>
        <fullName evidence="2">Uncharacterized protein</fullName>
    </submittedName>
</protein>
<dbReference type="EMBL" id="JALPTH010000017">
    <property type="protein sequence ID" value="MCK8679275.1"/>
    <property type="molecule type" value="Genomic_DNA"/>
</dbReference>
<feature type="compositionally biased region" description="Basic and acidic residues" evidence="1">
    <location>
        <begin position="178"/>
        <end position="191"/>
    </location>
</feature>